<sequence>MQVGKASLRFEHPAFVASWASVAGKKEGQGPLADGIDVKEQDEMFGMENWEQAESAMQKQAADLALGKGNIHRREVRYLFAGDLLGQLIATSFGTVDLEIPLFGLYGACSTMGEALGLGAMCVNAGYADRVLALASSHYATAEKQFRFPLGYGNQRAQSATWTVTGCGAVVLESGQTEAGSEKALGTEEKQAETNVGKKTEAAQQKQIQVLCAADHRFRVAITGITTGKLVDMGTKDSMNMGAAMAPAAWNTICRNFEDFGVDASYYDRIITGDLGAVGQKALLDFMKNSGYDITGKHMDCGLEIYDRGEQDVHSGGSGCGCSAVTLCAHILPKLMRGEWNRVLFVPTGALLSTVSYNEGQSIPGIAHAVMLERMEV</sequence>
<dbReference type="Gene3D" id="3.40.47.40">
    <property type="entry name" value="Stage V sporulation protein AD"/>
    <property type="match status" value="1"/>
</dbReference>
<dbReference type="RefSeq" id="WP_349228823.1">
    <property type="nucleotide sequence ID" value="NZ_JBBMFJ010000007.1"/>
</dbReference>
<comment type="caution">
    <text evidence="1">The sequence shown here is derived from an EMBL/GenBank/DDBJ whole genome shotgun (WGS) entry which is preliminary data.</text>
</comment>
<reference evidence="1 2" key="1">
    <citation type="submission" date="2024-03" db="EMBL/GenBank/DDBJ databases">
        <title>Human intestinal bacterial collection.</title>
        <authorList>
            <person name="Pauvert C."/>
            <person name="Hitch T.C.A."/>
            <person name="Clavel T."/>
        </authorList>
    </citation>
    <scope>NUCLEOTIDE SEQUENCE [LARGE SCALE GENOMIC DNA]</scope>
    <source>
        <strain evidence="1 2">CLA-AP-H27</strain>
    </source>
</reference>
<evidence type="ECO:0000313" key="1">
    <source>
        <dbReference type="EMBL" id="MEQ2562529.1"/>
    </source>
</evidence>
<dbReference type="EMBL" id="JBBMFJ010000007">
    <property type="protein sequence ID" value="MEQ2562529.1"/>
    <property type="molecule type" value="Genomic_DNA"/>
</dbReference>
<name>A0ABV1HK98_9FIRM</name>
<organism evidence="1 2">
    <name type="scientific">Ventrimonas faecis</name>
    <dbReference type="NCBI Taxonomy" id="3133170"/>
    <lineage>
        <taxon>Bacteria</taxon>
        <taxon>Bacillati</taxon>
        <taxon>Bacillota</taxon>
        <taxon>Clostridia</taxon>
        <taxon>Lachnospirales</taxon>
        <taxon>Lachnospiraceae</taxon>
        <taxon>Ventrimonas</taxon>
    </lineage>
</organism>
<evidence type="ECO:0000313" key="2">
    <source>
        <dbReference type="Proteomes" id="UP001437460"/>
    </source>
</evidence>
<keyword evidence="2" id="KW-1185">Reference proteome</keyword>
<dbReference type="Proteomes" id="UP001437460">
    <property type="component" value="Unassembled WGS sequence"/>
</dbReference>
<proteinExistence type="predicted"/>
<dbReference type="PIRSF" id="PIRSF011570">
    <property type="entry name" value="SpoVAD"/>
    <property type="match status" value="1"/>
</dbReference>
<gene>
    <name evidence="1" type="ORF">WMO41_05055</name>
</gene>
<accession>A0ABV1HK98</accession>
<dbReference type="InterPro" id="IPR038369">
    <property type="entry name" value="SpoVAD_sf"/>
</dbReference>
<dbReference type="NCBIfam" id="NF006160">
    <property type="entry name" value="PRK08304.1"/>
    <property type="match status" value="1"/>
</dbReference>
<dbReference type="Pfam" id="PF07451">
    <property type="entry name" value="SpoVAD"/>
    <property type="match status" value="1"/>
</dbReference>
<dbReference type="SUPFAM" id="SSF53901">
    <property type="entry name" value="Thiolase-like"/>
    <property type="match status" value="1"/>
</dbReference>
<protein>
    <submittedName>
        <fullName evidence="1">Stage V sporulation protein AD</fullName>
    </submittedName>
</protein>
<dbReference type="InterPro" id="IPR010894">
    <property type="entry name" value="SpoVAD"/>
</dbReference>
<dbReference type="InterPro" id="IPR016039">
    <property type="entry name" value="Thiolase-like"/>
</dbReference>